<proteinExistence type="predicted"/>
<protein>
    <submittedName>
        <fullName evidence="1">Uncharacterized protein</fullName>
    </submittedName>
</protein>
<dbReference type="Proteomes" id="UP000230390">
    <property type="component" value="Unassembled WGS sequence"/>
</dbReference>
<dbReference type="EMBL" id="PDOC01000028">
    <property type="protein sequence ID" value="PIL42345.1"/>
    <property type="molecule type" value="Genomic_DNA"/>
</dbReference>
<name>A0A2G8T8G5_9BURK</name>
<organism evidence="1 2">
    <name type="scientific">Massilia eurypsychrophila</name>
    <dbReference type="NCBI Taxonomy" id="1485217"/>
    <lineage>
        <taxon>Bacteria</taxon>
        <taxon>Pseudomonadati</taxon>
        <taxon>Pseudomonadota</taxon>
        <taxon>Betaproteobacteria</taxon>
        <taxon>Burkholderiales</taxon>
        <taxon>Oxalobacteraceae</taxon>
        <taxon>Telluria group</taxon>
        <taxon>Massilia</taxon>
    </lineage>
</organism>
<gene>
    <name evidence="1" type="ORF">CR105_24470</name>
</gene>
<sequence length="77" mass="7999">MKLTIAASKMQGLSSMNSHAWALEIIRAAADPDGDKMAAMAAQLAACESAKTMLRSGGYGELGDGVDAMVRNILEGK</sequence>
<comment type="caution">
    <text evidence="1">The sequence shown here is derived from an EMBL/GenBank/DDBJ whole genome shotgun (WGS) entry which is preliminary data.</text>
</comment>
<keyword evidence="2" id="KW-1185">Reference proteome</keyword>
<evidence type="ECO:0000313" key="1">
    <source>
        <dbReference type="EMBL" id="PIL42345.1"/>
    </source>
</evidence>
<evidence type="ECO:0000313" key="2">
    <source>
        <dbReference type="Proteomes" id="UP000230390"/>
    </source>
</evidence>
<accession>A0A2G8T8G5</accession>
<reference evidence="1 2" key="1">
    <citation type="submission" date="2017-10" db="EMBL/GenBank/DDBJ databases">
        <title>Massilia psychrophilum sp. nov., a novel purple-pigmented bacterium isolated from Tianshan glacier, Xinjiang Municipality, China.</title>
        <authorList>
            <person name="Wang H."/>
        </authorList>
    </citation>
    <scope>NUCLEOTIDE SEQUENCE [LARGE SCALE GENOMIC DNA]</scope>
    <source>
        <strain evidence="1 2">JCM 30074</strain>
    </source>
</reference>
<dbReference type="AlphaFoldDB" id="A0A2G8T8G5"/>